<evidence type="ECO:0000313" key="13">
    <source>
        <dbReference type="Proteomes" id="UP000749559"/>
    </source>
</evidence>
<evidence type="ECO:0000256" key="4">
    <source>
        <dbReference type="ARBA" id="ARBA00022664"/>
    </source>
</evidence>
<keyword evidence="3" id="KW-0489">Methyltransferase</keyword>
<keyword evidence="6" id="KW-0949">S-adenosyl-L-methionine</keyword>
<feature type="region of interest" description="Disordered" evidence="11">
    <location>
        <begin position="1"/>
        <end position="22"/>
    </location>
</feature>
<evidence type="ECO:0000256" key="11">
    <source>
        <dbReference type="SAM" id="MobiDB-lite"/>
    </source>
</evidence>
<dbReference type="Gene3D" id="3.40.50.150">
    <property type="entry name" value="Vaccinia Virus protein VP39"/>
    <property type="match status" value="1"/>
</dbReference>
<comment type="catalytic activity">
    <reaction evidence="10">
        <text>a 5'-end (5'-triphosphoguanosine)-ribonucleoside in mRNA + S-adenosyl-L-methionine = a 5'-end (N(7)-methyl 5'-triphosphoguanosine)-ribonucleoside in mRNA + S-adenosyl-L-homocysteine</text>
        <dbReference type="Rhea" id="RHEA:67008"/>
        <dbReference type="Rhea" id="RHEA-COMP:17166"/>
        <dbReference type="Rhea" id="RHEA-COMP:17167"/>
        <dbReference type="ChEBI" id="CHEBI:57856"/>
        <dbReference type="ChEBI" id="CHEBI:59789"/>
        <dbReference type="ChEBI" id="CHEBI:156461"/>
        <dbReference type="ChEBI" id="CHEBI:167617"/>
        <dbReference type="EC" id="2.1.1.56"/>
    </reaction>
</comment>
<comment type="caution">
    <text evidence="12">The sequence shown here is derived from an EMBL/GenBank/DDBJ whole genome shotgun (WGS) entry which is preliminary data.</text>
</comment>
<accession>A0A8J1TTD5</accession>
<evidence type="ECO:0000256" key="3">
    <source>
        <dbReference type="ARBA" id="ARBA00022603"/>
    </source>
</evidence>
<proteinExistence type="predicted"/>
<dbReference type="PANTHER" id="PTHR12189">
    <property type="entry name" value="MRNA GUANINE-7- METHYLTRANSFERASE"/>
    <property type="match status" value="1"/>
</dbReference>
<evidence type="ECO:0000256" key="6">
    <source>
        <dbReference type="ARBA" id="ARBA00022691"/>
    </source>
</evidence>
<feature type="non-terminal residue" evidence="12">
    <location>
        <position position="1"/>
    </location>
</feature>
<keyword evidence="5" id="KW-0808">Transferase</keyword>
<dbReference type="GO" id="GO:0004482">
    <property type="term" value="F:mRNA 5'-cap (guanine-N7-)-methyltransferase activity"/>
    <property type="evidence" value="ECO:0007669"/>
    <property type="project" value="UniProtKB-EC"/>
</dbReference>
<feature type="compositionally biased region" description="Basic and acidic residues" evidence="11">
    <location>
        <begin position="371"/>
        <end position="391"/>
    </location>
</feature>
<feature type="region of interest" description="Disordered" evidence="11">
    <location>
        <begin position="371"/>
        <end position="400"/>
    </location>
</feature>
<dbReference type="Pfam" id="PF03291">
    <property type="entry name" value="mRNA_G-N7_MeTrfase"/>
    <property type="match status" value="1"/>
</dbReference>
<protein>
    <recommendedName>
        <fullName evidence="2">mRNA (guanine-N(7))-methyltransferase</fullName>
        <ecNumber evidence="2">2.1.1.56</ecNumber>
    </recommendedName>
</protein>
<dbReference type="PIRSF" id="PIRSF028762">
    <property type="entry name" value="ABD1"/>
    <property type="match status" value="1"/>
</dbReference>
<dbReference type="PANTHER" id="PTHR12189:SF2">
    <property type="entry name" value="MRNA CAP GUANINE-N7 METHYLTRANSFERASE"/>
    <property type="match status" value="1"/>
</dbReference>
<keyword evidence="9" id="KW-0539">Nucleus</keyword>
<evidence type="ECO:0000256" key="7">
    <source>
        <dbReference type="ARBA" id="ARBA00022884"/>
    </source>
</evidence>
<keyword evidence="8" id="KW-0506">mRNA capping</keyword>
<evidence type="ECO:0000256" key="10">
    <source>
        <dbReference type="ARBA" id="ARBA00044712"/>
    </source>
</evidence>
<evidence type="ECO:0000256" key="9">
    <source>
        <dbReference type="ARBA" id="ARBA00023242"/>
    </source>
</evidence>
<organism evidence="12 13">
    <name type="scientific">Owenia fusiformis</name>
    <name type="common">Polychaete worm</name>
    <dbReference type="NCBI Taxonomy" id="6347"/>
    <lineage>
        <taxon>Eukaryota</taxon>
        <taxon>Metazoa</taxon>
        <taxon>Spiralia</taxon>
        <taxon>Lophotrochozoa</taxon>
        <taxon>Annelida</taxon>
        <taxon>Polychaeta</taxon>
        <taxon>Sedentaria</taxon>
        <taxon>Canalipalpata</taxon>
        <taxon>Sabellida</taxon>
        <taxon>Oweniida</taxon>
        <taxon>Oweniidae</taxon>
        <taxon>Owenia</taxon>
    </lineage>
</organism>
<evidence type="ECO:0000256" key="5">
    <source>
        <dbReference type="ARBA" id="ARBA00022679"/>
    </source>
</evidence>
<evidence type="ECO:0000256" key="2">
    <source>
        <dbReference type="ARBA" id="ARBA00011926"/>
    </source>
</evidence>
<evidence type="ECO:0000256" key="8">
    <source>
        <dbReference type="ARBA" id="ARBA00023042"/>
    </source>
</evidence>
<comment type="subcellular location">
    <subcellularLocation>
        <location evidence="1">Nucleus</location>
    </subcellularLocation>
</comment>
<reference evidence="12" key="1">
    <citation type="submission" date="2022-03" db="EMBL/GenBank/DDBJ databases">
        <authorList>
            <person name="Martin C."/>
        </authorList>
    </citation>
    <scope>NUCLEOTIDE SEQUENCE</scope>
</reference>
<dbReference type="Proteomes" id="UP000749559">
    <property type="component" value="Unassembled WGS sequence"/>
</dbReference>
<dbReference type="AlphaFoldDB" id="A0A8J1TTD5"/>
<dbReference type="InterPro" id="IPR016899">
    <property type="entry name" value="mRNA_G-N7_MeTrfase_euk"/>
</dbReference>
<keyword evidence="4" id="KW-0507">mRNA processing</keyword>
<dbReference type="SUPFAM" id="SSF53335">
    <property type="entry name" value="S-adenosyl-L-methionine-dependent methyltransferases"/>
    <property type="match status" value="1"/>
</dbReference>
<dbReference type="InterPro" id="IPR029063">
    <property type="entry name" value="SAM-dependent_MTases_sf"/>
</dbReference>
<gene>
    <name evidence="12" type="ORF">OFUS_LOCUS6336</name>
</gene>
<sequence length="400" mass="45303">AEPDATNAVQSGSKDQGEAEADVGKTVAQHYNKLQEAGLDARTQSRIFYLRNFNNWTKSMLIGDYLQKIRSNKGERCEISVLDLGSGKGGDLLKWKKGRIDKLICADIAETSVEQAESRFKDMGDRGGREKFQQKSFQAEFIVADCTKERLKSKYKDPETQFDLVSCQFAFHYCFESYAQADMMLRNAGECLRPGGYFIGTTPNSAEIVRRLKNAEGTKFGNEVYSIEFENNDKEHLGLFGEKYNFHLEGVVDCPEFLVYIPLLEKLAMKYNLKLVEKKGFEEYFKEHITTQDGRALIGRMQALEPYPADDDVDLMGKDVPGSYTAAQNKVDQIQAEKDSNNDRRKFKVGTLSQSEWEAATVYLAFAFQKQSEDDSKSETQPQESRKRTYDEANAASEAT</sequence>
<dbReference type="GO" id="GO:0003723">
    <property type="term" value="F:RNA binding"/>
    <property type="evidence" value="ECO:0007669"/>
    <property type="project" value="UniProtKB-KW"/>
</dbReference>
<keyword evidence="13" id="KW-1185">Reference proteome</keyword>
<dbReference type="InterPro" id="IPR004971">
    <property type="entry name" value="mRNA_G-N7_MeTrfase_dom"/>
</dbReference>
<dbReference type="OrthoDB" id="10248867at2759"/>
<name>A0A8J1TTD5_OWEFU</name>
<evidence type="ECO:0000256" key="1">
    <source>
        <dbReference type="ARBA" id="ARBA00004123"/>
    </source>
</evidence>
<dbReference type="GO" id="GO:0005634">
    <property type="term" value="C:nucleus"/>
    <property type="evidence" value="ECO:0007669"/>
    <property type="project" value="UniProtKB-SubCell"/>
</dbReference>
<dbReference type="EC" id="2.1.1.56" evidence="2"/>
<dbReference type="PROSITE" id="PS51562">
    <property type="entry name" value="RNA_CAP0_MT"/>
    <property type="match status" value="1"/>
</dbReference>
<evidence type="ECO:0000313" key="12">
    <source>
        <dbReference type="EMBL" id="CAH1779535.1"/>
    </source>
</evidence>
<dbReference type="EMBL" id="CAIIXF020000003">
    <property type="protein sequence ID" value="CAH1779535.1"/>
    <property type="molecule type" value="Genomic_DNA"/>
</dbReference>
<keyword evidence="7" id="KW-0694">RNA-binding</keyword>
<dbReference type="InterPro" id="IPR039753">
    <property type="entry name" value="RG7MT1"/>
</dbReference>
<dbReference type="CDD" id="cd02440">
    <property type="entry name" value="AdoMet_MTases"/>
    <property type="match status" value="1"/>
</dbReference>